<dbReference type="AlphaFoldDB" id="A0AAV5HR96"/>
<protein>
    <submittedName>
        <fullName evidence="1">Uncharacterized protein</fullName>
    </submittedName>
</protein>
<proteinExistence type="predicted"/>
<evidence type="ECO:0000313" key="1">
    <source>
        <dbReference type="EMBL" id="GKU88273.1"/>
    </source>
</evidence>
<evidence type="ECO:0000313" key="2">
    <source>
        <dbReference type="Proteomes" id="UP001054252"/>
    </source>
</evidence>
<comment type="caution">
    <text evidence="1">The sequence shown here is derived from an EMBL/GenBank/DDBJ whole genome shotgun (WGS) entry which is preliminary data.</text>
</comment>
<keyword evidence="2" id="KW-1185">Reference proteome</keyword>
<accession>A0AAV5HR96</accession>
<reference evidence="1 2" key="1">
    <citation type="journal article" date="2021" name="Commun. Biol.">
        <title>The genome of Shorea leprosula (Dipterocarpaceae) highlights the ecological relevance of drought in aseasonal tropical rainforests.</title>
        <authorList>
            <person name="Ng K.K.S."/>
            <person name="Kobayashi M.J."/>
            <person name="Fawcett J.A."/>
            <person name="Hatakeyama M."/>
            <person name="Paape T."/>
            <person name="Ng C.H."/>
            <person name="Ang C.C."/>
            <person name="Tnah L.H."/>
            <person name="Lee C.T."/>
            <person name="Nishiyama T."/>
            <person name="Sese J."/>
            <person name="O'Brien M.J."/>
            <person name="Copetti D."/>
            <person name="Mohd Noor M.I."/>
            <person name="Ong R.C."/>
            <person name="Putra M."/>
            <person name="Sireger I.Z."/>
            <person name="Indrioko S."/>
            <person name="Kosugi Y."/>
            <person name="Izuno A."/>
            <person name="Isagi Y."/>
            <person name="Lee S.L."/>
            <person name="Shimizu K.K."/>
        </authorList>
    </citation>
    <scope>NUCLEOTIDE SEQUENCE [LARGE SCALE GENOMIC DNA]</scope>
    <source>
        <strain evidence="1">214</strain>
    </source>
</reference>
<organism evidence="1 2">
    <name type="scientific">Rubroshorea leprosula</name>
    <dbReference type="NCBI Taxonomy" id="152421"/>
    <lineage>
        <taxon>Eukaryota</taxon>
        <taxon>Viridiplantae</taxon>
        <taxon>Streptophyta</taxon>
        <taxon>Embryophyta</taxon>
        <taxon>Tracheophyta</taxon>
        <taxon>Spermatophyta</taxon>
        <taxon>Magnoliopsida</taxon>
        <taxon>eudicotyledons</taxon>
        <taxon>Gunneridae</taxon>
        <taxon>Pentapetalae</taxon>
        <taxon>rosids</taxon>
        <taxon>malvids</taxon>
        <taxon>Malvales</taxon>
        <taxon>Dipterocarpaceae</taxon>
        <taxon>Rubroshorea</taxon>
    </lineage>
</organism>
<dbReference type="Proteomes" id="UP001054252">
    <property type="component" value="Unassembled WGS sequence"/>
</dbReference>
<sequence>MQYGTGILTQCKNVLLSEFHYYSDLERERDLQGTPSWGKFELPILPDPLLSFPLASFEVLG</sequence>
<gene>
    <name evidence="1" type="ORF">SLEP1_g2556</name>
</gene>
<name>A0AAV5HR96_9ROSI</name>
<dbReference type="EMBL" id="BPVZ01000002">
    <property type="protein sequence ID" value="GKU88273.1"/>
    <property type="molecule type" value="Genomic_DNA"/>
</dbReference>